<organism evidence="2 3">
    <name type="scientific">Trifolium medium</name>
    <dbReference type="NCBI Taxonomy" id="97028"/>
    <lineage>
        <taxon>Eukaryota</taxon>
        <taxon>Viridiplantae</taxon>
        <taxon>Streptophyta</taxon>
        <taxon>Embryophyta</taxon>
        <taxon>Tracheophyta</taxon>
        <taxon>Spermatophyta</taxon>
        <taxon>Magnoliopsida</taxon>
        <taxon>eudicotyledons</taxon>
        <taxon>Gunneridae</taxon>
        <taxon>Pentapetalae</taxon>
        <taxon>rosids</taxon>
        <taxon>fabids</taxon>
        <taxon>Fabales</taxon>
        <taxon>Fabaceae</taxon>
        <taxon>Papilionoideae</taxon>
        <taxon>50 kb inversion clade</taxon>
        <taxon>NPAAA clade</taxon>
        <taxon>Hologalegina</taxon>
        <taxon>IRL clade</taxon>
        <taxon>Trifolieae</taxon>
        <taxon>Trifolium</taxon>
    </lineage>
</organism>
<dbReference type="AlphaFoldDB" id="A0A392TMM5"/>
<feature type="region of interest" description="Disordered" evidence="1">
    <location>
        <begin position="1"/>
        <end position="33"/>
    </location>
</feature>
<accession>A0A392TMM5</accession>
<proteinExistence type="predicted"/>
<name>A0A392TMM5_9FABA</name>
<dbReference type="EMBL" id="LXQA010604568">
    <property type="protein sequence ID" value="MCI61697.1"/>
    <property type="molecule type" value="Genomic_DNA"/>
</dbReference>
<sequence>MIKNVTNEAKTPSSGKEHSPRTENCGLKKNDGIAQLMKKEKKKPMEDYKRMQCWMILKRMIEGRDG</sequence>
<reference evidence="2 3" key="1">
    <citation type="journal article" date="2018" name="Front. Plant Sci.">
        <title>Red Clover (Trifolium pratense) and Zigzag Clover (T. medium) - A Picture of Genomic Similarities and Differences.</title>
        <authorList>
            <person name="Dluhosova J."/>
            <person name="Istvanek J."/>
            <person name="Nedelnik J."/>
            <person name="Repkova J."/>
        </authorList>
    </citation>
    <scope>NUCLEOTIDE SEQUENCE [LARGE SCALE GENOMIC DNA]</scope>
    <source>
        <strain evidence="3">cv. 10/8</strain>
        <tissue evidence="2">Leaf</tissue>
    </source>
</reference>
<feature type="non-terminal residue" evidence="2">
    <location>
        <position position="66"/>
    </location>
</feature>
<protein>
    <submittedName>
        <fullName evidence="2">Global transcription factor group</fullName>
    </submittedName>
</protein>
<evidence type="ECO:0000313" key="2">
    <source>
        <dbReference type="EMBL" id="MCI61697.1"/>
    </source>
</evidence>
<comment type="caution">
    <text evidence="2">The sequence shown here is derived from an EMBL/GenBank/DDBJ whole genome shotgun (WGS) entry which is preliminary data.</text>
</comment>
<evidence type="ECO:0000256" key="1">
    <source>
        <dbReference type="SAM" id="MobiDB-lite"/>
    </source>
</evidence>
<dbReference type="Proteomes" id="UP000265520">
    <property type="component" value="Unassembled WGS sequence"/>
</dbReference>
<feature type="compositionally biased region" description="Polar residues" evidence="1">
    <location>
        <begin position="1"/>
        <end position="14"/>
    </location>
</feature>
<evidence type="ECO:0000313" key="3">
    <source>
        <dbReference type="Proteomes" id="UP000265520"/>
    </source>
</evidence>
<feature type="compositionally biased region" description="Basic and acidic residues" evidence="1">
    <location>
        <begin position="15"/>
        <end position="31"/>
    </location>
</feature>
<keyword evidence="3" id="KW-1185">Reference proteome</keyword>